<evidence type="ECO:0000313" key="1">
    <source>
        <dbReference type="EMBL" id="NJC42173.1"/>
    </source>
</evidence>
<evidence type="ECO:0008006" key="3">
    <source>
        <dbReference type="Google" id="ProtNLM"/>
    </source>
</evidence>
<evidence type="ECO:0000313" key="2">
    <source>
        <dbReference type="Proteomes" id="UP000587415"/>
    </source>
</evidence>
<dbReference type="AlphaFoldDB" id="A0A7X6BNH3"/>
<sequence>MTVITHARRKSRLAKMIDSAGGIAVGVALTQARENIAGLRGRGLEEVTRHVGELAALQQPDTAEEKAETLRRIYQSANHIIDAASPFGLDEICTVALSLCDMVDRAAGESAFDWRILSVHIQSLQLLNTLPPEATEQRQAVTGQLGAMVSKKFGQTD</sequence>
<accession>A0A7X6BNH3</accession>
<keyword evidence="2" id="KW-1185">Reference proteome</keyword>
<proteinExistence type="predicted"/>
<comment type="caution">
    <text evidence="1">The sequence shown here is derived from an EMBL/GenBank/DDBJ whole genome shotgun (WGS) entry which is preliminary data.</text>
</comment>
<dbReference type="Proteomes" id="UP000587415">
    <property type="component" value="Unassembled WGS sequence"/>
</dbReference>
<organism evidence="1 2">
    <name type="scientific">Brevundimonas alba</name>
    <dbReference type="NCBI Taxonomy" id="74314"/>
    <lineage>
        <taxon>Bacteria</taxon>
        <taxon>Pseudomonadati</taxon>
        <taxon>Pseudomonadota</taxon>
        <taxon>Alphaproteobacteria</taxon>
        <taxon>Caulobacterales</taxon>
        <taxon>Caulobacteraceae</taxon>
        <taxon>Brevundimonas</taxon>
    </lineage>
</organism>
<dbReference type="EMBL" id="JAATJM010000002">
    <property type="protein sequence ID" value="NJC42173.1"/>
    <property type="molecule type" value="Genomic_DNA"/>
</dbReference>
<gene>
    <name evidence="1" type="ORF">GGQ87_002468</name>
</gene>
<protein>
    <recommendedName>
        <fullName evidence="3">Chemotaxis protein CheE</fullName>
    </recommendedName>
</protein>
<dbReference type="RefSeq" id="WP_168048176.1">
    <property type="nucleotide sequence ID" value="NZ_JAATJM010000002.1"/>
</dbReference>
<reference evidence="1 2" key="1">
    <citation type="submission" date="2020-03" db="EMBL/GenBank/DDBJ databases">
        <title>Genomic Encyclopedia of Type Strains, Phase IV (KMG-IV): sequencing the most valuable type-strain genomes for metagenomic binning, comparative biology and taxonomic classification.</title>
        <authorList>
            <person name="Goeker M."/>
        </authorList>
    </citation>
    <scope>NUCLEOTIDE SEQUENCE [LARGE SCALE GENOMIC DNA]</scope>
    <source>
        <strain evidence="1 2">DSM 4736</strain>
    </source>
</reference>
<name>A0A7X6BNH3_9CAUL</name>